<accession>A0A1N7L6Z7</accession>
<feature type="domain" description="Putative DNA-binding" evidence="1">
    <location>
        <begin position="7"/>
        <end position="89"/>
    </location>
</feature>
<dbReference type="InterPro" id="IPR018640">
    <property type="entry name" value="DUF2063"/>
</dbReference>
<dbReference type="Proteomes" id="UP000185639">
    <property type="component" value="Unassembled WGS sequence"/>
</dbReference>
<reference evidence="4" key="1">
    <citation type="submission" date="2017-01" db="EMBL/GenBank/DDBJ databases">
        <authorList>
            <person name="Varghese N."/>
            <person name="Submissions S."/>
        </authorList>
    </citation>
    <scope>NUCLEOTIDE SEQUENCE [LARGE SCALE GENOMIC DNA]</scope>
    <source>
        <strain evidence="4">DSM 24913</strain>
    </source>
</reference>
<dbReference type="AlphaFoldDB" id="A0A1N7L6Z7"/>
<keyword evidence="4" id="KW-1185">Reference proteome</keyword>
<organism evidence="3 4">
    <name type="scientific">Thalassolituus maritimus</name>
    <dbReference type="NCBI Taxonomy" id="484498"/>
    <lineage>
        <taxon>Bacteria</taxon>
        <taxon>Pseudomonadati</taxon>
        <taxon>Pseudomonadota</taxon>
        <taxon>Gammaproteobacteria</taxon>
        <taxon>Oceanospirillales</taxon>
        <taxon>Oceanospirillaceae</taxon>
        <taxon>Thalassolituus</taxon>
    </lineage>
</organism>
<dbReference type="Pfam" id="PF09836">
    <property type="entry name" value="DUF2063"/>
    <property type="match status" value="1"/>
</dbReference>
<dbReference type="InterPro" id="IPR054098">
    <property type="entry name" value="NGO1945-like_C"/>
</dbReference>
<dbReference type="EMBL" id="FTOH01000003">
    <property type="protein sequence ID" value="SIS69642.1"/>
    <property type="molecule type" value="Genomic_DNA"/>
</dbReference>
<gene>
    <name evidence="3" type="ORF">SAMN05421686_103327</name>
</gene>
<evidence type="ECO:0000313" key="4">
    <source>
        <dbReference type="Proteomes" id="UP000185639"/>
    </source>
</evidence>
<dbReference type="OrthoDB" id="4146344at2"/>
<sequence length="240" mass="26890">MSDLAKMQRAFAKDIRTDGDESFGEQPGLKIYRELFFNSVCGFLDGTFPVCKEAVGDERWKEYSRAFFRDHQSNSPLFLEISEEFLAWLVTQQSILGEFPYLAELAHYEWLELAVDVMDVEGFRGEPDGLFDPDSPILINPASIAACYQYPVHQVSGFEPEVSEQMSGFVVYRDQADKVRFISCTPLSLMILETARAEPALTAQQAVESVMSQAGLDGEGALQGALQVLGDWHRQGVIRT</sequence>
<protein>
    <submittedName>
        <fullName evidence="3">Uncharacterized protein</fullName>
    </submittedName>
</protein>
<evidence type="ECO:0000259" key="2">
    <source>
        <dbReference type="Pfam" id="PF22106"/>
    </source>
</evidence>
<evidence type="ECO:0000313" key="3">
    <source>
        <dbReference type="EMBL" id="SIS69642.1"/>
    </source>
</evidence>
<evidence type="ECO:0000259" key="1">
    <source>
        <dbReference type="Pfam" id="PF09836"/>
    </source>
</evidence>
<dbReference type="Gene3D" id="3.90.930.50">
    <property type="match status" value="1"/>
</dbReference>
<name>A0A1N7L6Z7_9GAMM</name>
<proteinExistence type="predicted"/>
<feature type="domain" description="NGO1945-like C-terminal" evidence="2">
    <location>
        <begin position="144"/>
        <end position="233"/>
    </location>
</feature>
<dbReference type="InterPro" id="IPR044922">
    <property type="entry name" value="DUF2063_N_sf"/>
</dbReference>
<dbReference type="STRING" id="484498.SAMN05421686_103327"/>
<dbReference type="RefSeq" id="WP_076514824.1">
    <property type="nucleotide sequence ID" value="NZ_FTOH01000003.1"/>
</dbReference>
<dbReference type="Gene3D" id="1.10.150.690">
    <property type="entry name" value="DUF2063"/>
    <property type="match status" value="1"/>
</dbReference>
<dbReference type="Pfam" id="PF22106">
    <property type="entry name" value="NGO1945_C"/>
    <property type="match status" value="1"/>
</dbReference>